<evidence type="ECO:0000313" key="7">
    <source>
        <dbReference type="Proteomes" id="UP001345013"/>
    </source>
</evidence>
<dbReference type="SUPFAM" id="SSF46785">
    <property type="entry name" value="Winged helix' DNA-binding domain"/>
    <property type="match status" value="1"/>
</dbReference>
<reference evidence="6 7" key="1">
    <citation type="submission" date="2023-08" db="EMBL/GenBank/DDBJ databases">
        <title>Black Yeasts Isolated from many extreme environments.</title>
        <authorList>
            <person name="Coleine C."/>
            <person name="Stajich J.E."/>
            <person name="Selbmann L."/>
        </authorList>
    </citation>
    <scope>NUCLEOTIDE SEQUENCE [LARGE SCALE GENOMIC DNA]</scope>
    <source>
        <strain evidence="6 7">CCFEE 5885</strain>
    </source>
</reference>
<evidence type="ECO:0000256" key="2">
    <source>
        <dbReference type="ARBA" id="ARBA00008926"/>
    </source>
</evidence>
<dbReference type="InterPro" id="IPR000210">
    <property type="entry name" value="BTB/POZ_dom"/>
</dbReference>
<evidence type="ECO:0000256" key="1">
    <source>
        <dbReference type="ARBA" id="ARBA00004567"/>
    </source>
</evidence>
<dbReference type="Pfam" id="PF00651">
    <property type="entry name" value="BTB"/>
    <property type="match status" value="1"/>
</dbReference>
<dbReference type="InterPro" id="IPR036390">
    <property type="entry name" value="WH_DNA-bd_sf"/>
</dbReference>
<dbReference type="Gene3D" id="3.30.710.10">
    <property type="entry name" value="Potassium Channel Kv1.1, Chain A"/>
    <property type="match status" value="1"/>
</dbReference>
<comment type="caution">
    <text evidence="6">The sequence shown here is derived from an EMBL/GenBank/DDBJ whole genome shotgun (WGS) entry which is preliminary data.</text>
</comment>
<gene>
    <name evidence="6" type="primary">ssb2_1</name>
    <name evidence="6" type="ORF">LTR24_004629</name>
</gene>
<keyword evidence="3" id="KW-0509">mRNA transport</keyword>
<accession>A0ABR0KBH4</accession>
<keyword evidence="3" id="KW-0813">Transport</keyword>
<organism evidence="6 7">
    <name type="scientific">Lithohypha guttulata</name>
    <dbReference type="NCBI Taxonomy" id="1690604"/>
    <lineage>
        <taxon>Eukaryota</taxon>
        <taxon>Fungi</taxon>
        <taxon>Dikarya</taxon>
        <taxon>Ascomycota</taxon>
        <taxon>Pezizomycotina</taxon>
        <taxon>Eurotiomycetes</taxon>
        <taxon>Chaetothyriomycetidae</taxon>
        <taxon>Chaetothyriales</taxon>
        <taxon>Trichomeriaceae</taxon>
        <taxon>Lithohypha</taxon>
    </lineage>
</organism>
<dbReference type="PANTHER" id="PTHR23198">
    <property type="entry name" value="NUCLEOPORIN"/>
    <property type="match status" value="1"/>
</dbReference>
<evidence type="ECO:0000313" key="6">
    <source>
        <dbReference type="EMBL" id="KAK5093097.1"/>
    </source>
</evidence>
<dbReference type="EMBL" id="JAVRRG010000048">
    <property type="protein sequence ID" value="KAK5093097.1"/>
    <property type="molecule type" value="Genomic_DNA"/>
</dbReference>
<keyword evidence="3" id="KW-0539">Nucleus</keyword>
<comment type="similarity">
    <text evidence="2">Belongs to the nucleoporin GLFG family.</text>
</comment>
<keyword evidence="3" id="KW-0811">Translocation</keyword>
<dbReference type="InterPro" id="IPR025574">
    <property type="entry name" value="Nucleoporin_FG_rpt"/>
</dbReference>
<protein>
    <submittedName>
        <fullName evidence="6">Replication factor A protein 2</fullName>
    </submittedName>
</protein>
<dbReference type="Proteomes" id="UP001345013">
    <property type="component" value="Unassembled WGS sequence"/>
</dbReference>
<feature type="region of interest" description="Disordered" evidence="4">
    <location>
        <begin position="404"/>
        <end position="424"/>
    </location>
</feature>
<feature type="domain" description="BTB" evidence="5">
    <location>
        <begin position="24"/>
        <end position="90"/>
    </location>
</feature>
<evidence type="ECO:0000256" key="4">
    <source>
        <dbReference type="SAM" id="MobiDB-lite"/>
    </source>
</evidence>
<evidence type="ECO:0000259" key="5">
    <source>
        <dbReference type="PROSITE" id="PS50097"/>
    </source>
</evidence>
<dbReference type="InterPro" id="IPR011333">
    <property type="entry name" value="SKP1/BTB/POZ_sf"/>
</dbReference>
<comment type="subcellular location">
    <subcellularLocation>
        <location evidence="1">Nucleus</location>
        <location evidence="1">Nuclear pore complex</location>
    </subcellularLocation>
</comment>
<dbReference type="InterPro" id="IPR014892">
    <property type="entry name" value="RPA_C"/>
</dbReference>
<sequence length="603" mass="64090">MATPAAVNAGQPDHEGPRFANMTDTVTIKVETTESFTIHTSLLLRESNFFKQQEQLLLQNKSFDLPLPYKAITFEVFVKYLYSSRIPQTITCPIGDTLEAYKLGKFLEAENFATLCDEHVRKQLFFKSPHPRLSDLSMLADLADDPIKTLILERIAWLIVEGRHEASEDFSATLNSLGAVTQPIWKELLASIIVQARKRSRDQATVYGHSNNGSGLFGIANQTNPSGGLFGNSANTNTGDGLFGNPNQINPPGGLFDQPLTSAGNNTCTLAGIGGGLFGSQQPKDTTGGGLFGDAETTNNIGGGLFGYNPRQASTGGSLFGQSNTNSATSTGGLFGQAHPSSGDAFGHAGGVGSASTTGTIVPFPRHKERELNGTTSVYQSIAATPAYHHTSHEELRLHDYQGGRRSGEVEKPTNGPQAGVFPRQGSVNSVLAETRNTDASREAELAAKLVIENCVNPLSTTKAAGADALPAEAVATVNTTSAHISGMSTPEVIETPASDSSLSKDAFANKATAGGASVHDRDATTKAVQNYDLLLARFSNTAKALHNFLRNAPASDTGHHQHLIASSMNLEVAKVHRAAQELLDAGYIYDTVDENTWAALDY</sequence>
<dbReference type="PROSITE" id="PS50097">
    <property type="entry name" value="BTB"/>
    <property type="match status" value="1"/>
</dbReference>
<dbReference type="Gene3D" id="1.10.10.10">
    <property type="entry name" value="Winged helix-like DNA-binding domain superfamily/Winged helix DNA-binding domain"/>
    <property type="match status" value="1"/>
</dbReference>
<dbReference type="InterPro" id="IPR036388">
    <property type="entry name" value="WH-like_DNA-bd_sf"/>
</dbReference>
<name>A0ABR0KBH4_9EURO</name>
<dbReference type="Gene3D" id="1.10.10.2360">
    <property type="match status" value="1"/>
</dbReference>
<evidence type="ECO:0000256" key="3">
    <source>
        <dbReference type="ARBA" id="ARBA00023132"/>
    </source>
</evidence>
<proteinExistence type="inferred from homology"/>
<dbReference type="Pfam" id="PF08784">
    <property type="entry name" value="RPA_C"/>
    <property type="match status" value="1"/>
</dbReference>
<dbReference type="InterPro" id="IPR037665">
    <property type="entry name" value="Nucleoporin_S59-like"/>
</dbReference>
<dbReference type="Pfam" id="PF13634">
    <property type="entry name" value="Nucleoporin_FG"/>
    <property type="match status" value="1"/>
</dbReference>
<keyword evidence="3" id="KW-0653">Protein transport</keyword>
<dbReference type="PANTHER" id="PTHR23198:SF6">
    <property type="entry name" value="NUCLEAR PORE COMPLEX PROTEIN NUP98-NUP96"/>
    <property type="match status" value="1"/>
</dbReference>
<keyword evidence="3" id="KW-0906">Nuclear pore complex</keyword>
<keyword evidence="7" id="KW-1185">Reference proteome</keyword>